<keyword evidence="11" id="KW-0479">Metal-binding</keyword>
<keyword evidence="9 11" id="KW-0057">Aromatic amino acid biosynthesis</keyword>
<dbReference type="InterPro" id="IPR000623">
    <property type="entry name" value="Shikimate_kinase/TSH1"/>
</dbReference>
<dbReference type="GO" id="GO:0005524">
    <property type="term" value="F:ATP binding"/>
    <property type="evidence" value="ECO:0007669"/>
    <property type="project" value="UniProtKB-UniRule"/>
</dbReference>
<sequence length="169" mass="19137">MKQICLIGFMGSGKTTVGEALARQLDMPWVDLDTYIVKQINKSVSQIFSESGESYFRKLESLYLQQVLDGNKGVISTGGGIITTLENIEKLRKETTIYLAYPFDTLYERIAGDTTRPLATSYESLKERFNSRLALYEKACQVRIDCQDKSINCIAEEIISKISRLERIS</sequence>
<feature type="binding site" evidence="11">
    <location>
        <position position="116"/>
    </location>
    <ligand>
        <name>ATP</name>
        <dbReference type="ChEBI" id="CHEBI:30616"/>
    </ligand>
</feature>
<evidence type="ECO:0000256" key="6">
    <source>
        <dbReference type="ARBA" id="ARBA00022741"/>
    </source>
</evidence>
<feature type="binding site" evidence="11">
    <location>
        <position position="57"/>
    </location>
    <ligand>
        <name>substrate</name>
    </ligand>
</feature>
<evidence type="ECO:0000256" key="1">
    <source>
        <dbReference type="ARBA" id="ARBA00004842"/>
    </source>
</evidence>
<accession>A0A9E2KBW7</accession>
<dbReference type="GO" id="GO:0000287">
    <property type="term" value="F:magnesium ion binding"/>
    <property type="evidence" value="ECO:0007669"/>
    <property type="project" value="UniProtKB-UniRule"/>
</dbReference>
<feature type="binding site" evidence="11">
    <location>
        <position position="132"/>
    </location>
    <ligand>
        <name>substrate</name>
    </ligand>
</feature>
<comment type="subunit">
    <text evidence="11">Monomer.</text>
</comment>
<feature type="binding site" evidence="11">
    <location>
        <position position="15"/>
    </location>
    <ligand>
        <name>Mg(2+)</name>
        <dbReference type="ChEBI" id="CHEBI:18420"/>
    </ligand>
</feature>
<keyword evidence="5 11" id="KW-0808">Transferase</keyword>
<evidence type="ECO:0000313" key="13">
    <source>
        <dbReference type="Proteomes" id="UP000824229"/>
    </source>
</evidence>
<dbReference type="InterPro" id="IPR031322">
    <property type="entry name" value="Shikimate/glucono_kinase"/>
</dbReference>
<dbReference type="GO" id="GO:0009423">
    <property type="term" value="P:chorismate biosynthetic process"/>
    <property type="evidence" value="ECO:0007669"/>
    <property type="project" value="UniProtKB-UniRule"/>
</dbReference>
<keyword evidence="7 11" id="KW-0418">Kinase</keyword>
<proteinExistence type="inferred from homology"/>
<dbReference type="PRINTS" id="PR01100">
    <property type="entry name" value="SHIKIMTKNASE"/>
</dbReference>
<keyword evidence="4 11" id="KW-0028">Amino-acid biosynthesis</keyword>
<keyword evidence="6 11" id="KW-0547">Nucleotide-binding</keyword>
<dbReference type="Gene3D" id="3.40.50.300">
    <property type="entry name" value="P-loop containing nucleotide triphosphate hydrolases"/>
    <property type="match status" value="1"/>
</dbReference>
<dbReference type="GO" id="GO:0005829">
    <property type="term" value="C:cytosol"/>
    <property type="evidence" value="ECO:0007669"/>
    <property type="project" value="TreeGrafter"/>
</dbReference>
<reference evidence="12" key="2">
    <citation type="submission" date="2021-04" db="EMBL/GenBank/DDBJ databases">
        <authorList>
            <person name="Gilroy R."/>
        </authorList>
    </citation>
    <scope>NUCLEOTIDE SEQUENCE</scope>
    <source>
        <strain evidence="12">B5-657</strain>
    </source>
</reference>
<dbReference type="Proteomes" id="UP000824229">
    <property type="component" value="Unassembled WGS sequence"/>
</dbReference>
<dbReference type="GO" id="GO:0004765">
    <property type="term" value="F:shikimate kinase activity"/>
    <property type="evidence" value="ECO:0007669"/>
    <property type="project" value="UniProtKB-UniRule"/>
</dbReference>
<keyword evidence="8 11" id="KW-0067">ATP-binding</keyword>
<dbReference type="PANTHER" id="PTHR21087">
    <property type="entry name" value="SHIKIMATE KINASE"/>
    <property type="match status" value="1"/>
</dbReference>
<evidence type="ECO:0000256" key="5">
    <source>
        <dbReference type="ARBA" id="ARBA00022679"/>
    </source>
</evidence>
<name>A0A9E2KBW7_9FIRM</name>
<dbReference type="InterPro" id="IPR023000">
    <property type="entry name" value="Shikimate_kinase_CS"/>
</dbReference>
<evidence type="ECO:0000256" key="8">
    <source>
        <dbReference type="ARBA" id="ARBA00022840"/>
    </source>
</evidence>
<comment type="catalytic activity">
    <reaction evidence="10 11">
        <text>shikimate + ATP = 3-phosphoshikimate + ADP + H(+)</text>
        <dbReference type="Rhea" id="RHEA:13121"/>
        <dbReference type="ChEBI" id="CHEBI:15378"/>
        <dbReference type="ChEBI" id="CHEBI:30616"/>
        <dbReference type="ChEBI" id="CHEBI:36208"/>
        <dbReference type="ChEBI" id="CHEBI:145989"/>
        <dbReference type="ChEBI" id="CHEBI:456216"/>
        <dbReference type="EC" id="2.7.1.71"/>
    </reaction>
</comment>
<dbReference type="CDD" id="cd00464">
    <property type="entry name" value="SK"/>
    <property type="match status" value="1"/>
</dbReference>
<dbReference type="GO" id="GO:0008652">
    <property type="term" value="P:amino acid biosynthetic process"/>
    <property type="evidence" value="ECO:0007669"/>
    <property type="project" value="UniProtKB-KW"/>
</dbReference>
<evidence type="ECO:0000313" key="12">
    <source>
        <dbReference type="EMBL" id="MBU3803818.1"/>
    </source>
</evidence>
<comment type="similarity">
    <text evidence="2 11">Belongs to the shikimate kinase family.</text>
</comment>
<dbReference type="PROSITE" id="PS01128">
    <property type="entry name" value="SHIKIMATE_KINASE"/>
    <property type="match status" value="1"/>
</dbReference>
<dbReference type="Pfam" id="PF01202">
    <property type="entry name" value="SKI"/>
    <property type="match status" value="1"/>
</dbReference>
<organism evidence="12 13">
    <name type="scientific">Candidatus Cellulosilyticum pullistercoris</name>
    <dbReference type="NCBI Taxonomy" id="2838521"/>
    <lineage>
        <taxon>Bacteria</taxon>
        <taxon>Bacillati</taxon>
        <taxon>Bacillota</taxon>
        <taxon>Clostridia</taxon>
        <taxon>Lachnospirales</taxon>
        <taxon>Cellulosilyticaceae</taxon>
        <taxon>Cellulosilyticum</taxon>
    </lineage>
</organism>
<evidence type="ECO:0000256" key="10">
    <source>
        <dbReference type="ARBA" id="ARBA00048567"/>
    </source>
</evidence>
<gene>
    <name evidence="11" type="primary">aroK</name>
    <name evidence="12" type="ORF">H9872_03535</name>
</gene>
<dbReference type="AlphaFoldDB" id="A0A9E2KBW7"/>
<dbReference type="SUPFAM" id="SSF52540">
    <property type="entry name" value="P-loop containing nucleoside triphosphate hydrolases"/>
    <property type="match status" value="1"/>
</dbReference>
<dbReference type="PANTHER" id="PTHR21087:SF16">
    <property type="entry name" value="SHIKIMATE KINASE 1, CHLOROPLASTIC"/>
    <property type="match status" value="1"/>
</dbReference>
<evidence type="ECO:0000256" key="2">
    <source>
        <dbReference type="ARBA" id="ARBA00006997"/>
    </source>
</evidence>
<feature type="binding site" evidence="11">
    <location>
        <position position="33"/>
    </location>
    <ligand>
        <name>substrate</name>
    </ligand>
</feature>
<feature type="binding site" evidence="11">
    <location>
        <position position="79"/>
    </location>
    <ligand>
        <name>substrate</name>
    </ligand>
</feature>
<comment type="cofactor">
    <cofactor evidence="11">
        <name>Mg(2+)</name>
        <dbReference type="ChEBI" id="CHEBI:18420"/>
    </cofactor>
    <text evidence="11">Binds 1 Mg(2+) ion per subunit.</text>
</comment>
<comment type="caution">
    <text evidence="12">The sequence shown here is derived from an EMBL/GenBank/DDBJ whole genome shotgun (WGS) entry which is preliminary data.</text>
</comment>
<protein>
    <recommendedName>
        <fullName evidence="3 11">Shikimate kinase</fullName>
        <shortName evidence="11">SK</shortName>
        <ecNumber evidence="3 11">2.7.1.71</ecNumber>
    </recommendedName>
</protein>
<evidence type="ECO:0000256" key="3">
    <source>
        <dbReference type="ARBA" id="ARBA00012154"/>
    </source>
</evidence>
<comment type="pathway">
    <text evidence="1 11">Metabolic intermediate biosynthesis; chorismate biosynthesis; chorismate from D-erythrose 4-phosphate and phosphoenolpyruvate: step 5/7.</text>
</comment>
<dbReference type="InterPro" id="IPR027417">
    <property type="entry name" value="P-loop_NTPase"/>
</dbReference>
<evidence type="ECO:0000256" key="4">
    <source>
        <dbReference type="ARBA" id="ARBA00022605"/>
    </source>
</evidence>
<comment type="subcellular location">
    <subcellularLocation>
        <location evidence="11">Cytoplasm</location>
    </subcellularLocation>
</comment>
<evidence type="ECO:0000256" key="9">
    <source>
        <dbReference type="ARBA" id="ARBA00023141"/>
    </source>
</evidence>
<feature type="binding site" evidence="11">
    <location>
        <begin position="11"/>
        <end position="16"/>
    </location>
    <ligand>
        <name>ATP</name>
        <dbReference type="ChEBI" id="CHEBI:30616"/>
    </ligand>
</feature>
<comment type="caution">
    <text evidence="11">Lacks conserved residue(s) required for the propagation of feature annotation.</text>
</comment>
<evidence type="ECO:0000256" key="7">
    <source>
        <dbReference type="ARBA" id="ARBA00022777"/>
    </source>
</evidence>
<keyword evidence="11" id="KW-0963">Cytoplasm</keyword>
<keyword evidence="11" id="KW-0460">Magnesium</keyword>
<comment type="function">
    <text evidence="11">Catalyzes the specific phosphorylation of the 3-hydroxyl group of shikimic acid using ATP as a cosubstrate.</text>
</comment>
<dbReference type="HAMAP" id="MF_00109">
    <property type="entry name" value="Shikimate_kinase"/>
    <property type="match status" value="1"/>
</dbReference>
<evidence type="ECO:0000256" key="11">
    <source>
        <dbReference type="HAMAP-Rule" id="MF_00109"/>
    </source>
</evidence>
<dbReference type="GO" id="GO:0009073">
    <property type="term" value="P:aromatic amino acid family biosynthetic process"/>
    <property type="evidence" value="ECO:0007669"/>
    <property type="project" value="UniProtKB-KW"/>
</dbReference>
<dbReference type="EMBL" id="JAHLFQ010000069">
    <property type="protein sequence ID" value="MBU3803818.1"/>
    <property type="molecule type" value="Genomic_DNA"/>
</dbReference>
<reference evidence="12" key="1">
    <citation type="journal article" date="2021" name="PeerJ">
        <title>Extensive microbial diversity within the chicken gut microbiome revealed by metagenomics and culture.</title>
        <authorList>
            <person name="Gilroy R."/>
            <person name="Ravi A."/>
            <person name="Getino M."/>
            <person name="Pursley I."/>
            <person name="Horton D.L."/>
            <person name="Alikhan N.F."/>
            <person name="Baker D."/>
            <person name="Gharbi K."/>
            <person name="Hall N."/>
            <person name="Watson M."/>
            <person name="Adriaenssens E.M."/>
            <person name="Foster-Nyarko E."/>
            <person name="Jarju S."/>
            <person name="Secka A."/>
            <person name="Antonio M."/>
            <person name="Oren A."/>
            <person name="Chaudhuri R.R."/>
            <person name="La Ragione R."/>
            <person name="Hildebrand F."/>
            <person name="Pallen M.J."/>
        </authorList>
    </citation>
    <scope>NUCLEOTIDE SEQUENCE</scope>
    <source>
        <strain evidence="12">B5-657</strain>
    </source>
</reference>
<dbReference type="EC" id="2.7.1.71" evidence="3 11"/>